<reference evidence="1 2" key="1">
    <citation type="submission" date="2019-01" db="EMBL/GenBank/DDBJ databases">
        <title>Egibacter rhizosphaerae EGI 80759T.</title>
        <authorList>
            <person name="Chen D.-D."/>
            <person name="Tian Y."/>
            <person name="Jiao J.-Y."/>
            <person name="Zhang X.-T."/>
            <person name="Zhang Y.-G."/>
            <person name="Zhang Y."/>
            <person name="Xiao M."/>
            <person name="Shu W.-S."/>
            <person name="Li W.-J."/>
        </authorList>
    </citation>
    <scope>NUCLEOTIDE SEQUENCE [LARGE SCALE GENOMIC DNA]</scope>
    <source>
        <strain evidence="1 2">EGI 80759</strain>
    </source>
</reference>
<keyword evidence="2" id="KW-1185">Reference proteome</keyword>
<sequence length="48" mass="5368">MHNVGEQPGVGRYCCVNCDWSVKLDDADDRLPPCGKCGAGHQTRYRRC</sequence>
<gene>
    <name evidence="1" type="ORF">ER308_04430</name>
</gene>
<dbReference type="InterPro" id="IPR009912">
    <property type="entry name" value="DUF1451"/>
</dbReference>
<dbReference type="EMBL" id="CP036402">
    <property type="protein sequence ID" value="QBI18863.1"/>
    <property type="molecule type" value="Genomic_DNA"/>
</dbReference>
<organism evidence="1 2">
    <name type="scientific">Egibacter rhizosphaerae</name>
    <dbReference type="NCBI Taxonomy" id="1670831"/>
    <lineage>
        <taxon>Bacteria</taxon>
        <taxon>Bacillati</taxon>
        <taxon>Actinomycetota</taxon>
        <taxon>Nitriliruptoria</taxon>
        <taxon>Egibacterales</taxon>
        <taxon>Egibacteraceae</taxon>
        <taxon>Egibacter</taxon>
    </lineage>
</organism>
<evidence type="ECO:0000313" key="2">
    <source>
        <dbReference type="Proteomes" id="UP000291469"/>
    </source>
</evidence>
<dbReference type="Pfam" id="PF07295">
    <property type="entry name" value="DUF1451"/>
    <property type="match status" value="1"/>
</dbReference>
<dbReference type="OrthoDB" id="3174978at2"/>
<evidence type="ECO:0000313" key="1">
    <source>
        <dbReference type="EMBL" id="QBI18863.1"/>
    </source>
</evidence>
<proteinExistence type="predicted"/>
<protein>
    <recommendedName>
        <fullName evidence="3">Rubredoxin-like domain-containing protein</fullName>
    </recommendedName>
</protein>
<dbReference type="Proteomes" id="UP000291469">
    <property type="component" value="Chromosome"/>
</dbReference>
<evidence type="ECO:0008006" key="3">
    <source>
        <dbReference type="Google" id="ProtNLM"/>
    </source>
</evidence>
<accession>A0A411YC84</accession>
<name>A0A411YC84_9ACTN</name>
<dbReference type="KEGG" id="erz:ER308_04430"/>
<dbReference type="AlphaFoldDB" id="A0A411YC84"/>